<name>A0A8H3IIR3_9LECA</name>
<evidence type="ECO:0000313" key="3">
    <source>
        <dbReference type="Proteomes" id="UP000664203"/>
    </source>
</evidence>
<protein>
    <submittedName>
        <fullName evidence="2">Uncharacterized protein</fullName>
    </submittedName>
</protein>
<evidence type="ECO:0000256" key="1">
    <source>
        <dbReference type="SAM" id="SignalP"/>
    </source>
</evidence>
<proteinExistence type="predicted"/>
<sequence length="125" mass="13307">MKPTYLLLTIIPLALTLPTSLQPRERKDDPCRNLPSLTARISALVTGRAGESVAVEVASIAATVDQFVKCRVEGDNEKPPVDLCQLKEMVGEEIEGSSRSGKGQDPATEALMASVLSVFPTCPVA</sequence>
<feature type="chain" id="PRO_5034243424" evidence="1">
    <location>
        <begin position="17"/>
        <end position="125"/>
    </location>
</feature>
<accession>A0A8H3IIR3</accession>
<keyword evidence="1" id="KW-0732">Signal</keyword>
<reference evidence="2" key="1">
    <citation type="submission" date="2021-03" db="EMBL/GenBank/DDBJ databases">
        <authorList>
            <person name="Tagirdzhanova G."/>
        </authorList>
    </citation>
    <scope>NUCLEOTIDE SEQUENCE</scope>
</reference>
<keyword evidence="3" id="KW-1185">Reference proteome</keyword>
<dbReference type="Proteomes" id="UP000664203">
    <property type="component" value="Unassembled WGS sequence"/>
</dbReference>
<dbReference type="EMBL" id="CAJPDR010000155">
    <property type="protein sequence ID" value="CAF9922375.1"/>
    <property type="molecule type" value="Genomic_DNA"/>
</dbReference>
<organism evidence="2 3">
    <name type="scientific">Alectoria fallacina</name>
    <dbReference type="NCBI Taxonomy" id="1903189"/>
    <lineage>
        <taxon>Eukaryota</taxon>
        <taxon>Fungi</taxon>
        <taxon>Dikarya</taxon>
        <taxon>Ascomycota</taxon>
        <taxon>Pezizomycotina</taxon>
        <taxon>Lecanoromycetes</taxon>
        <taxon>OSLEUM clade</taxon>
        <taxon>Lecanoromycetidae</taxon>
        <taxon>Lecanorales</taxon>
        <taxon>Lecanorineae</taxon>
        <taxon>Parmeliaceae</taxon>
        <taxon>Alectoria</taxon>
    </lineage>
</organism>
<evidence type="ECO:0000313" key="2">
    <source>
        <dbReference type="EMBL" id="CAF9922375.1"/>
    </source>
</evidence>
<gene>
    <name evidence="2" type="ORF">ALECFALPRED_002070</name>
</gene>
<feature type="signal peptide" evidence="1">
    <location>
        <begin position="1"/>
        <end position="16"/>
    </location>
</feature>
<comment type="caution">
    <text evidence="2">The sequence shown here is derived from an EMBL/GenBank/DDBJ whole genome shotgun (WGS) entry which is preliminary data.</text>
</comment>
<dbReference type="AlphaFoldDB" id="A0A8H3IIR3"/>
<dbReference type="OrthoDB" id="10411542at2759"/>